<evidence type="ECO:0000313" key="13">
    <source>
        <dbReference type="EMBL" id="CAP18554.1"/>
    </source>
</evidence>
<organism evidence="13 14">
    <name type="scientific">Phytoplasma mali (strain AT)</name>
    <dbReference type="NCBI Taxonomy" id="482235"/>
    <lineage>
        <taxon>Bacteria</taxon>
        <taxon>Bacillati</taxon>
        <taxon>Mycoplasmatota</taxon>
        <taxon>Mollicutes</taxon>
        <taxon>Acholeplasmatales</taxon>
        <taxon>Acholeplasmataceae</taxon>
        <taxon>Candidatus Phytoplasma</taxon>
        <taxon>16SrX (Apple proliferation group)</taxon>
    </lineage>
</organism>
<feature type="domain" description="DNA-directed RNA polymerase RpoA/D/Rpb3-type" evidence="12">
    <location>
        <begin position="22"/>
        <end position="230"/>
    </location>
</feature>
<reference evidence="13 14" key="1">
    <citation type="journal article" date="2008" name="BMC Genomics">
        <title>The linear chromosome of the plant-pathogenic mycoplasma 'Candidatus Phytoplasma mali'.</title>
        <authorList>
            <person name="Kube M."/>
            <person name="Schneider B."/>
            <person name="Kuhl H."/>
            <person name="Dandekar T."/>
            <person name="Heitmann K."/>
            <person name="Migdoll A.M."/>
            <person name="Reinhardt R."/>
            <person name="Seemueller E."/>
        </authorList>
    </citation>
    <scope>NUCLEOTIDE SEQUENCE [LARGE SCALE GENOMIC DNA]</scope>
    <source>
        <strain evidence="13 14">AT</strain>
    </source>
</reference>
<comment type="subunit">
    <text evidence="11">Homodimer. The RNAP catalytic core consists of 2 alpha, 1 beta, 1 beta' and 1 omega subunit. When a sigma factor is associated with the core the holoenzyme is formed, which can initiate transcription.</text>
</comment>
<dbReference type="AlphaFoldDB" id="B3R017"/>
<comment type="similarity">
    <text evidence="1 11">Belongs to the RNA polymerase alpha chain family.</text>
</comment>
<keyword evidence="5 11" id="KW-0808">Transferase</keyword>
<dbReference type="FunFam" id="2.170.120.12:FF:000001">
    <property type="entry name" value="DNA-directed RNA polymerase subunit alpha"/>
    <property type="match status" value="1"/>
</dbReference>
<evidence type="ECO:0000313" key="14">
    <source>
        <dbReference type="Proteomes" id="UP000002020"/>
    </source>
</evidence>
<dbReference type="EMBL" id="CU469464">
    <property type="protein sequence ID" value="CAP18554.1"/>
    <property type="molecule type" value="Genomic_DNA"/>
</dbReference>
<dbReference type="NCBIfam" id="NF003519">
    <property type="entry name" value="PRK05182.2-5"/>
    <property type="match status" value="1"/>
</dbReference>
<evidence type="ECO:0000256" key="3">
    <source>
        <dbReference type="ARBA" id="ARBA00015972"/>
    </source>
</evidence>
<name>B3R017_PHYMT</name>
<dbReference type="GO" id="GO:0003677">
    <property type="term" value="F:DNA binding"/>
    <property type="evidence" value="ECO:0007669"/>
    <property type="project" value="UniProtKB-UniRule"/>
</dbReference>
<dbReference type="SUPFAM" id="SSF55257">
    <property type="entry name" value="RBP11-like subunits of RNA polymerase"/>
    <property type="match status" value="1"/>
</dbReference>
<dbReference type="InterPro" id="IPR036643">
    <property type="entry name" value="RNApol_insert_sf"/>
</dbReference>
<proteinExistence type="inferred from homology"/>
<evidence type="ECO:0000256" key="9">
    <source>
        <dbReference type="ARBA" id="ARBA00033070"/>
    </source>
</evidence>
<dbReference type="SMART" id="SM00662">
    <property type="entry name" value="RPOLD"/>
    <property type="match status" value="1"/>
</dbReference>
<dbReference type="Pfam" id="PF01193">
    <property type="entry name" value="RNA_pol_L"/>
    <property type="match status" value="1"/>
</dbReference>
<dbReference type="Proteomes" id="UP000002020">
    <property type="component" value="Chromosome"/>
</dbReference>
<dbReference type="InterPro" id="IPR036603">
    <property type="entry name" value="RBP11-like"/>
</dbReference>
<dbReference type="GO" id="GO:0005737">
    <property type="term" value="C:cytoplasm"/>
    <property type="evidence" value="ECO:0007669"/>
    <property type="project" value="UniProtKB-ARBA"/>
</dbReference>
<dbReference type="HAMAP" id="MF_00059">
    <property type="entry name" value="RNApol_bact_RpoA"/>
    <property type="match status" value="1"/>
</dbReference>
<feature type="region of interest" description="Alpha C-terminal domain (alpha-CTD)" evidence="11">
    <location>
        <begin position="247"/>
        <end position="331"/>
    </location>
</feature>
<evidence type="ECO:0000259" key="12">
    <source>
        <dbReference type="SMART" id="SM00662"/>
    </source>
</evidence>
<protein>
    <recommendedName>
        <fullName evidence="3 11">DNA-directed RNA polymerase subunit alpha</fullName>
        <shortName evidence="11">RNAP subunit alpha</shortName>
        <ecNumber evidence="2 11">2.7.7.6</ecNumber>
    </recommendedName>
    <alternativeName>
        <fullName evidence="9 11">RNA polymerase subunit alpha</fullName>
    </alternativeName>
    <alternativeName>
        <fullName evidence="8 11">Transcriptase subunit alpha</fullName>
    </alternativeName>
</protein>
<dbReference type="KEGG" id="pml:ATP_00367"/>
<dbReference type="GO" id="GO:0003899">
    <property type="term" value="F:DNA-directed RNA polymerase activity"/>
    <property type="evidence" value="ECO:0007669"/>
    <property type="project" value="UniProtKB-UniRule"/>
</dbReference>
<dbReference type="SUPFAM" id="SSF56553">
    <property type="entry name" value="Insert subdomain of RNA polymerase alpha subunit"/>
    <property type="match status" value="1"/>
</dbReference>
<dbReference type="Gene3D" id="2.170.120.12">
    <property type="entry name" value="DNA-directed RNA polymerase, insert domain"/>
    <property type="match status" value="1"/>
</dbReference>
<accession>B3R017</accession>
<feature type="region of interest" description="Alpha N-terminal domain (alpha-NTD)" evidence="11">
    <location>
        <begin position="1"/>
        <end position="231"/>
    </location>
</feature>
<dbReference type="GO" id="GO:0006351">
    <property type="term" value="P:DNA-templated transcription"/>
    <property type="evidence" value="ECO:0007669"/>
    <property type="project" value="UniProtKB-UniRule"/>
</dbReference>
<keyword evidence="14" id="KW-1185">Reference proteome</keyword>
<dbReference type="STRING" id="37692.ATP_00367"/>
<dbReference type="HOGENOM" id="CLU_053084_0_1_14"/>
<dbReference type="NCBIfam" id="TIGR02027">
    <property type="entry name" value="rpoA"/>
    <property type="match status" value="1"/>
</dbReference>
<keyword evidence="6 11" id="KW-0548">Nucleotidyltransferase</keyword>
<keyword evidence="7 11" id="KW-0804">Transcription</keyword>
<sequence length="331" mass="37820">MKKIKFINLFFLEENLSEDLSFGRFIIQNLEPSYGVTIGNPLRRVLLSSLPGAGIVYVEIKGVDHEFSTIPGVYEDVMSIVLNLKQVVISVDSIDDDFEQEMELFVTGKQKVTASCFEQVEGIKIINPEQEIANLVSENASLKMTVLIKRGIGYVSAEENKIYTKKKKGLISIDTLYTPVSKVSYDIEKKLGDKEELAIEITTNKSTTAKDALTTASKILFDHFSFLANLNEKKDQISFIYKPKKELPNKSLELRIDQLELSVRLFNCLKKSGIEKVSDLVLLKEEEVFKLKSLGRKSFNELKEKFKQHGLEFQNDLEKKLYYDDEEEMEE</sequence>
<evidence type="ECO:0000256" key="2">
    <source>
        <dbReference type="ARBA" id="ARBA00012418"/>
    </source>
</evidence>
<dbReference type="InterPro" id="IPR011262">
    <property type="entry name" value="DNA-dir_RNA_pol_insert"/>
</dbReference>
<evidence type="ECO:0000256" key="4">
    <source>
        <dbReference type="ARBA" id="ARBA00022478"/>
    </source>
</evidence>
<evidence type="ECO:0000256" key="11">
    <source>
        <dbReference type="HAMAP-Rule" id="MF_00059"/>
    </source>
</evidence>
<dbReference type="GO" id="GO:0000428">
    <property type="term" value="C:DNA-directed RNA polymerase complex"/>
    <property type="evidence" value="ECO:0007669"/>
    <property type="project" value="UniProtKB-KW"/>
</dbReference>
<dbReference type="eggNOG" id="COG0202">
    <property type="taxonomic scope" value="Bacteria"/>
</dbReference>
<comment type="catalytic activity">
    <reaction evidence="10 11">
        <text>RNA(n) + a ribonucleoside 5'-triphosphate = RNA(n+1) + diphosphate</text>
        <dbReference type="Rhea" id="RHEA:21248"/>
        <dbReference type="Rhea" id="RHEA-COMP:14527"/>
        <dbReference type="Rhea" id="RHEA-COMP:17342"/>
        <dbReference type="ChEBI" id="CHEBI:33019"/>
        <dbReference type="ChEBI" id="CHEBI:61557"/>
        <dbReference type="ChEBI" id="CHEBI:140395"/>
        <dbReference type="EC" id="2.7.7.6"/>
    </reaction>
</comment>
<dbReference type="InterPro" id="IPR011263">
    <property type="entry name" value="DNA-dir_RNA_pol_RpoA/D/Rpb3"/>
</dbReference>
<dbReference type="CDD" id="cd06928">
    <property type="entry name" value="RNAP_alpha_NTD"/>
    <property type="match status" value="1"/>
</dbReference>
<gene>
    <name evidence="11 13" type="primary">rpoA</name>
    <name evidence="13" type="ordered locus">ATP_00367</name>
</gene>
<dbReference type="Pfam" id="PF03118">
    <property type="entry name" value="RNA_pol_A_CTD"/>
    <property type="match status" value="1"/>
</dbReference>
<dbReference type="Pfam" id="PF01000">
    <property type="entry name" value="RNA_pol_A_bac"/>
    <property type="match status" value="1"/>
</dbReference>
<dbReference type="Gene3D" id="1.10.150.20">
    <property type="entry name" value="5' to 3' exonuclease, C-terminal subdomain"/>
    <property type="match status" value="1"/>
</dbReference>
<dbReference type="Gene3D" id="3.30.1360.10">
    <property type="entry name" value="RNA polymerase, RBP11-like subunit"/>
    <property type="match status" value="1"/>
</dbReference>
<evidence type="ECO:0000256" key="1">
    <source>
        <dbReference type="ARBA" id="ARBA00007123"/>
    </source>
</evidence>
<evidence type="ECO:0000256" key="6">
    <source>
        <dbReference type="ARBA" id="ARBA00022695"/>
    </source>
</evidence>
<keyword evidence="4 11" id="KW-0240">DNA-directed RNA polymerase</keyword>
<comment type="function">
    <text evidence="11">DNA-dependent RNA polymerase catalyzes the transcription of DNA into RNA using the four ribonucleoside triphosphates as substrates.</text>
</comment>
<dbReference type="GO" id="GO:0046983">
    <property type="term" value="F:protein dimerization activity"/>
    <property type="evidence" value="ECO:0007669"/>
    <property type="project" value="InterPro"/>
</dbReference>
<dbReference type="InterPro" id="IPR011260">
    <property type="entry name" value="RNAP_asu_C"/>
</dbReference>
<comment type="domain">
    <text evidence="11">The N-terminal domain is essential for RNAP assembly and basal transcription, whereas the C-terminal domain is involved in interaction with transcriptional regulators and with upstream promoter elements.</text>
</comment>
<evidence type="ECO:0000256" key="7">
    <source>
        <dbReference type="ARBA" id="ARBA00023163"/>
    </source>
</evidence>
<dbReference type="InterPro" id="IPR011773">
    <property type="entry name" value="DNA-dir_RpoA"/>
</dbReference>
<evidence type="ECO:0000256" key="8">
    <source>
        <dbReference type="ARBA" id="ARBA00032524"/>
    </source>
</evidence>
<evidence type="ECO:0000256" key="10">
    <source>
        <dbReference type="ARBA" id="ARBA00048552"/>
    </source>
</evidence>
<evidence type="ECO:0000256" key="5">
    <source>
        <dbReference type="ARBA" id="ARBA00022679"/>
    </source>
</evidence>
<dbReference type="SUPFAM" id="SSF47789">
    <property type="entry name" value="C-terminal domain of RNA polymerase alpha subunit"/>
    <property type="match status" value="1"/>
</dbReference>
<dbReference type="EC" id="2.7.7.6" evidence="2 11"/>